<protein>
    <submittedName>
        <fullName evidence="1">Uncharacterized protein</fullName>
    </submittedName>
</protein>
<sequence length="250" mass="27937">MEEANAVQHVCGVDGEAGKVEELSKHTQSCFPWGRRNISQPGSSRLKPRVHEPPPPGHLAADITRCPDCKSSIFPMMRQRLEHAEFVPDHAGTPAHLKRGYLDGVRYKYCPTCNHATTLYQKLDGYYVIIDHHALLRELQPESDAQSAQLKDQVPDTIGLAPEWKGEIELDPPQPNNQVSDTIGLAPEWKGEIELDPTQPKDQLPDTIGLAPKWKEEIGGNLVRTEDQISGTKDLAPQVESEIEVVHERR</sequence>
<reference evidence="2" key="2">
    <citation type="journal article" date="2018" name="Mol. Plant Microbe Interact.">
        <title>Genome sequence resources for the wheat stripe rust pathogen (Puccinia striiformis f. sp. tritici) and the barley stripe rust pathogen (Puccinia striiformis f. sp. hordei).</title>
        <authorList>
            <person name="Xia C."/>
            <person name="Wang M."/>
            <person name="Yin C."/>
            <person name="Cornejo O.E."/>
            <person name="Hulbert S.H."/>
            <person name="Chen X."/>
        </authorList>
    </citation>
    <scope>NUCLEOTIDE SEQUENCE [LARGE SCALE GENOMIC DNA]</scope>
    <source>
        <strain evidence="2">93-210</strain>
    </source>
</reference>
<keyword evidence="2" id="KW-1185">Reference proteome</keyword>
<reference evidence="1 2" key="3">
    <citation type="journal article" date="2022" name="Microbiol. Spectr.">
        <title>Folding features and dynamics of 3D genome architecture in plant fungal pathogens.</title>
        <authorList>
            <person name="Xia C."/>
        </authorList>
    </citation>
    <scope>NUCLEOTIDE SEQUENCE [LARGE SCALE GENOMIC DNA]</scope>
    <source>
        <strain evidence="1 2">93-210</strain>
    </source>
</reference>
<evidence type="ECO:0000313" key="2">
    <source>
        <dbReference type="Proteomes" id="UP001060170"/>
    </source>
</evidence>
<organism evidence="1 2">
    <name type="scientific">Puccinia striiformis f. sp. tritici</name>
    <dbReference type="NCBI Taxonomy" id="168172"/>
    <lineage>
        <taxon>Eukaryota</taxon>
        <taxon>Fungi</taxon>
        <taxon>Dikarya</taxon>
        <taxon>Basidiomycota</taxon>
        <taxon>Pucciniomycotina</taxon>
        <taxon>Pucciniomycetes</taxon>
        <taxon>Pucciniales</taxon>
        <taxon>Pucciniaceae</taxon>
        <taxon>Puccinia</taxon>
    </lineage>
</organism>
<evidence type="ECO:0000313" key="1">
    <source>
        <dbReference type="EMBL" id="KAI7954219.1"/>
    </source>
</evidence>
<comment type="caution">
    <text evidence="1">The sequence shown here is derived from an EMBL/GenBank/DDBJ whole genome shotgun (WGS) entry which is preliminary data.</text>
</comment>
<accession>A0ACC0EJC5</accession>
<name>A0ACC0EJC5_9BASI</name>
<gene>
    <name evidence="1" type="ORF">MJO28_006766</name>
</gene>
<reference evidence="2" key="1">
    <citation type="journal article" date="2018" name="BMC Genomics">
        <title>Genomic insights into host adaptation between the wheat stripe rust pathogen (Puccinia striiformis f. sp. tritici) and the barley stripe rust pathogen (Puccinia striiformis f. sp. hordei).</title>
        <authorList>
            <person name="Xia C."/>
            <person name="Wang M."/>
            <person name="Yin C."/>
            <person name="Cornejo O.E."/>
            <person name="Hulbert S.H."/>
            <person name="Chen X."/>
        </authorList>
    </citation>
    <scope>NUCLEOTIDE SEQUENCE [LARGE SCALE GENOMIC DNA]</scope>
    <source>
        <strain evidence="2">93-210</strain>
    </source>
</reference>
<dbReference type="Proteomes" id="UP001060170">
    <property type="component" value="Chromosome 6"/>
</dbReference>
<proteinExistence type="predicted"/>
<dbReference type="EMBL" id="CM045870">
    <property type="protein sequence ID" value="KAI7954219.1"/>
    <property type="molecule type" value="Genomic_DNA"/>
</dbReference>